<evidence type="ECO:0000313" key="6">
    <source>
        <dbReference type="EMBL" id="GFQ69742.1"/>
    </source>
</evidence>
<feature type="transmembrane region" description="Helical" evidence="5">
    <location>
        <begin position="206"/>
        <end position="229"/>
    </location>
</feature>
<dbReference type="AlphaFoldDB" id="A0A8X6F452"/>
<dbReference type="Pfam" id="PF01027">
    <property type="entry name" value="Bax1-I"/>
    <property type="match status" value="1"/>
</dbReference>
<dbReference type="OrthoDB" id="6430039at2759"/>
<accession>A0A8X6F452</accession>
<reference evidence="6" key="1">
    <citation type="submission" date="2020-07" db="EMBL/GenBank/DDBJ databases">
        <title>Multicomponent nature underlies the extraordinary mechanical properties of spider dragline silk.</title>
        <authorList>
            <person name="Kono N."/>
            <person name="Nakamura H."/>
            <person name="Mori M."/>
            <person name="Yoshida Y."/>
            <person name="Ohtoshi R."/>
            <person name="Malay A.D."/>
            <person name="Moran D.A.P."/>
            <person name="Tomita M."/>
            <person name="Numata K."/>
            <person name="Arakawa K."/>
        </authorList>
    </citation>
    <scope>NUCLEOTIDE SEQUENCE</scope>
</reference>
<dbReference type="GO" id="GO:0016020">
    <property type="term" value="C:membrane"/>
    <property type="evidence" value="ECO:0007669"/>
    <property type="project" value="UniProtKB-SubCell"/>
</dbReference>
<keyword evidence="4 5" id="KW-0472">Membrane</keyword>
<dbReference type="Proteomes" id="UP000887116">
    <property type="component" value="Unassembled WGS sequence"/>
</dbReference>
<feature type="transmembrane region" description="Helical" evidence="5">
    <location>
        <begin position="120"/>
        <end position="140"/>
    </location>
</feature>
<protein>
    <submittedName>
        <fullName evidence="6">Uncharacterized protein</fullName>
    </submittedName>
</protein>
<feature type="transmembrane region" description="Helical" evidence="5">
    <location>
        <begin position="34"/>
        <end position="55"/>
    </location>
</feature>
<evidence type="ECO:0000256" key="3">
    <source>
        <dbReference type="ARBA" id="ARBA00022989"/>
    </source>
</evidence>
<sequence length="231" mass="26277">MASLKNDKSTNPLFYDENNCDLASRTKTAFSRKLYGIIAGHLILGAALTSILMFTPLSRFYINENEWLLNLLVILLILMYVAVFLKRDSYNINIFLQILHMILQVSTVAVFITFYDLLGVLQGIFLATCGISFLFLYSLLFRKSCELYMTIFFSVVIILTAAVLFQMVFGCTNEEFITSVILSVFLSLYYLYSVNLVIYSVSYDKFCVAVITISVWPVLVLTTKINILALK</sequence>
<feature type="transmembrane region" description="Helical" evidence="5">
    <location>
        <begin position="67"/>
        <end position="85"/>
    </location>
</feature>
<gene>
    <name evidence="6" type="primary">NCL1_15781</name>
    <name evidence="6" type="ORF">TNCT_134051</name>
</gene>
<evidence type="ECO:0000313" key="7">
    <source>
        <dbReference type="Proteomes" id="UP000887116"/>
    </source>
</evidence>
<evidence type="ECO:0000256" key="2">
    <source>
        <dbReference type="ARBA" id="ARBA00022692"/>
    </source>
</evidence>
<dbReference type="EMBL" id="BMAO01020774">
    <property type="protein sequence ID" value="GFQ69742.1"/>
    <property type="molecule type" value="Genomic_DNA"/>
</dbReference>
<feature type="transmembrane region" description="Helical" evidence="5">
    <location>
        <begin position="147"/>
        <end position="170"/>
    </location>
</feature>
<evidence type="ECO:0000256" key="1">
    <source>
        <dbReference type="ARBA" id="ARBA00004141"/>
    </source>
</evidence>
<organism evidence="6 7">
    <name type="scientific">Trichonephila clavata</name>
    <name type="common">Joro spider</name>
    <name type="synonym">Nephila clavata</name>
    <dbReference type="NCBI Taxonomy" id="2740835"/>
    <lineage>
        <taxon>Eukaryota</taxon>
        <taxon>Metazoa</taxon>
        <taxon>Ecdysozoa</taxon>
        <taxon>Arthropoda</taxon>
        <taxon>Chelicerata</taxon>
        <taxon>Arachnida</taxon>
        <taxon>Araneae</taxon>
        <taxon>Araneomorphae</taxon>
        <taxon>Entelegynae</taxon>
        <taxon>Araneoidea</taxon>
        <taxon>Nephilidae</taxon>
        <taxon>Trichonephila</taxon>
    </lineage>
</organism>
<name>A0A8X6F452_TRICU</name>
<evidence type="ECO:0000256" key="5">
    <source>
        <dbReference type="SAM" id="Phobius"/>
    </source>
</evidence>
<feature type="transmembrane region" description="Helical" evidence="5">
    <location>
        <begin position="92"/>
        <end position="114"/>
    </location>
</feature>
<comment type="caution">
    <text evidence="6">The sequence shown here is derived from an EMBL/GenBank/DDBJ whole genome shotgun (WGS) entry which is preliminary data.</text>
</comment>
<evidence type="ECO:0000256" key="4">
    <source>
        <dbReference type="ARBA" id="ARBA00023136"/>
    </source>
</evidence>
<keyword evidence="7" id="KW-1185">Reference proteome</keyword>
<keyword evidence="2 5" id="KW-0812">Transmembrane</keyword>
<keyword evidence="3 5" id="KW-1133">Transmembrane helix</keyword>
<dbReference type="InterPro" id="IPR006214">
    <property type="entry name" value="Bax_inhibitor_1-related"/>
</dbReference>
<feature type="transmembrane region" description="Helical" evidence="5">
    <location>
        <begin position="176"/>
        <end position="199"/>
    </location>
</feature>
<comment type="subcellular location">
    <subcellularLocation>
        <location evidence="1">Membrane</location>
        <topology evidence="1">Multi-pass membrane protein</topology>
    </subcellularLocation>
</comment>
<proteinExistence type="predicted"/>